<comment type="caution">
    <text evidence="2">The sequence shown here is derived from an EMBL/GenBank/DDBJ whole genome shotgun (WGS) entry which is preliminary data.</text>
</comment>
<feature type="region of interest" description="Disordered" evidence="1">
    <location>
        <begin position="1"/>
        <end position="23"/>
    </location>
</feature>
<keyword evidence="3" id="KW-1185">Reference proteome</keyword>
<name>A0A1Y1ZN49_9FUNG</name>
<dbReference type="AlphaFoldDB" id="A0A1Y1ZN49"/>
<sequence>MSIDRVKRTEEESTPVPLGSSLSSSVKASATLDLSASFTESDFKLPSLSATTSHPTPPPSTYVNRRIPPTTNTHTSAVAAVVWCLVISADAAVWARKVWRIVKALVVVRRQVQLAGRGFWAGVSSVGMGGGDGGVKLRDSDLARMYVSVRWVCYE</sequence>
<gene>
    <name evidence="2" type="ORF">BCR33DRAFT_800615</name>
</gene>
<organism evidence="2 3">
    <name type="scientific">Rhizoclosmatium globosum</name>
    <dbReference type="NCBI Taxonomy" id="329046"/>
    <lineage>
        <taxon>Eukaryota</taxon>
        <taxon>Fungi</taxon>
        <taxon>Fungi incertae sedis</taxon>
        <taxon>Chytridiomycota</taxon>
        <taxon>Chytridiomycota incertae sedis</taxon>
        <taxon>Chytridiomycetes</taxon>
        <taxon>Chytridiales</taxon>
        <taxon>Chytriomycetaceae</taxon>
        <taxon>Rhizoclosmatium</taxon>
    </lineage>
</organism>
<evidence type="ECO:0000313" key="3">
    <source>
        <dbReference type="Proteomes" id="UP000193642"/>
    </source>
</evidence>
<dbReference type="OrthoDB" id="2170475at2759"/>
<protein>
    <submittedName>
        <fullName evidence="2">Uncharacterized protein</fullName>
    </submittedName>
</protein>
<dbReference type="EMBL" id="MCGO01000372">
    <property type="protein sequence ID" value="ORY11681.1"/>
    <property type="molecule type" value="Genomic_DNA"/>
</dbReference>
<evidence type="ECO:0000313" key="2">
    <source>
        <dbReference type="EMBL" id="ORY11681.1"/>
    </source>
</evidence>
<dbReference type="Proteomes" id="UP000193642">
    <property type="component" value="Unassembled WGS sequence"/>
</dbReference>
<evidence type="ECO:0000256" key="1">
    <source>
        <dbReference type="SAM" id="MobiDB-lite"/>
    </source>
</evidence>
<proteinExistence type="predicted"/>
<accession>A0A1Y1ZN49</accession>
<feature type="compositionally biased region" description="Low complexity" evidence="1">
    <location>
        <begin position="14"/>
        <end position="23"/>
    </location>
</feature>
<reference evidence="2 3" key="1">
    <citation type="submission" date="2016-07" db="EMBL/GenBank/DDBJ databases">
        <title>Pervasive Adenine N6-methylation of Active Genes in Fungi.</title>
        <authorList>
            <consortium name="DOE Joint Genome Institute"/>
            <person name="Mondo S.J."/>
            <person name="Dannebaum R.O."/>
            <person name="Kuo R.C."/>
            <person name="Labutti K."/>
            <person name="Haridas S."/>
            <person name="Kuo A."/>
            <person name="Salamov A."/>
            <person name="Ahrendt S.R."/>
            <person name="Lipzen A."/>
            <person name="Sullivan W."/>
            <person name="Andreopoulos W.B."/>
            <person name="Clum A."/>
            <person name="Lindquist E."/>
            <person name="Daum C."/>
            <person name="Ramamoorthy G.K."/>
            <person name="Gryganskyi A."/>
            <person name="Culley D."/>
            <person name="Magnuson J.K."/>
            <person name="James T.Y."/>
            <person name="O'Malley M.A."/>
            <person name="Stajich J.E."/>
            <person name="Spatafora J.W."/>
            <person name="Visel A."/>
            <person name="Grigoriev I.V."/>
        </authorList>
    </citation>
    <scope>NUCLEOTIDE SEQUENCE [LARGE SCALE GENOMIC DNA]</scope>
    <source>
        <strain evidence="2 3">JEL800</strain>
    </source>
</reference>
<feature type="compositionally biased region" description="Basic and acidic residues" evidence="1">
    <location>
        <begin position="1"/>
        <end position="11"/>
    </location>
</feature>